<keyword evidence="2" id="KW-1185">Reference proteome</keyword>
<evidence type="ECO:0000313" key="1">
    <source>
        <dbReference type="EMBL" id="RDX44541.1"/>
    </source>
</evidence>
<protein>
    <submittedName>
        <fullName evidence="1">Uncharacterized protein</fullName>
    </submittedName>
</protein>
<sequence>MKSPTTRSRGTPRLNVQLRFPSTTRICIAHPYFVSTESEAYRNNEQVIWEEFLGHLGSRPSDLLAARHNGATREVDRITVPLPADVDPDCRIELRNKKTGGIGFQLTNKLHNADRRIAAIHETIELADELLFAPMQFVDRALFPGEDDHVRPTKAMPNKWERVTLGVMLSSIIHKQYEWSKRLVCLFFPDLRPDLNMLTSCGWTRTERGLGTSMVCRRSVVERVVQGPEHG</sequence>
<dbReference type="OrthoDB" id="2757072at2759"/>
<accession>A0A371CW88</accession>
<dbReference type="EMBL" id="KZ857448">
    <property type="protein sequence ID" value="RDX44541.1"/>
    <property type="molecule type" value="Genomic_DNA"/>
</dbReference>
<proteinExistence type="predicted"/>
<name>A0A371CW88_9APHY</name>
<dbReference type="AlphaFoldDB" id="A0A371CW88"/>
<organism evidence="1 2">
    <name type="scientific">Lentinus brumalis</name>
    <dbReference type="NCBI Taxonomy" id="2498619"/>
    <lineage>
        <taxon>Eukaryota</taxon>
        <taxon>Fungi</taxon>
        <taxon>Dikarya</taxon>
        <taxon>Basidiomycota</taxon>
        <taxon>Agaricomycotina</taxon>
        <taxon>Agaricomycetes</taxon>
        <taxon>Polyporales</taxon>
        <taxon>Polyporaceae</taxon>
        <taxon>Lentinus</taxon>
    </lineage>
</organism>
<evidence type="ECO:0000313" key="2">
    <source>
        <dbReference type="Proteomes" id="UP000256964"/>
    </source>
</evidence>
<gene>
    <name evidence="1" type="ORF">OH76DRAFT_1408957</name>
</gene>
<reference evidence="1 2" key="1">
    <citation type="journal article" date="2018" name="Biotechnol. Biofuels">
        <title>Integrative visual omics of the white-rot fungus Polyporus brumalis exposes the biotechnological potential of its oxidative enzymes for delignifying raw plant biomass.</title>
        <authorList>
            <person name="Miyauchi S."/>
            <person name="Rancon A."/>
            <person name="Drula E."/>
            <person name="Hage H."/>
            <person name="Chaduli D."/>
            <person name="Favel A."/>
            <person name="Grisel S."/>
            <person name="Henrissat B."/>
            <person name="Herpoel-Gimbert I."/>
            <person name="Ruiz-Duenas F.J."/>
            <person name="Chevret D."/>
            <person name="Hainaut M."/>
            <person name="Lin J."/>
            <person name="Wang M."/>
            <person name="Pangilinan J."/>
            <person name="Lipzen A."/>
            <person name="Lesage-Meessen L."/>
            <person name="Navarro D."/>
            <person name="Riley R."/>
            <person name="Grigoriev I.V."/>
            <person name="Zhou S."/>
            <person name="Raouche S."/>
            <person name="Rosso M.N."/>
        </authorList>
    </citation>
    <scope>NUCLEOTIDE SEQUENCE [LARGE SCALE GENOMIC DNA]</scope>
    <source>
        <strain evidence="1 2">BRFM 1820</strain>
    </source>
</reference>
<dbReference type="Proteomes" id="UP000256964">
    <property type="component" value="Unassembled WGS sequence"/>
</dbReference>